<dbReference type="Gene3D" id="3.40.50.200">
    <property type="entry name" value="Peptidase S8/S53 domain"/>
    <property type="match status" value="1"/>
</dbReference>
<dbReference type="OrthoDB" id="206201at2759"/>
<protein>
    <submittedName>
        <fullName evidence="8">Subtilisin-like protein</fullName>
    </submittedName>
</protein>
<dbReference type="InterPro" id="IPR036852">
    <property type="entry name" value="Peptidase_S8/S53_dom_sf"/>
</dbReference>
<feature type="active site" description="Charge relay system" evidence="5">
    <location>
        <position position="55"/>
    </location>
</feature>
<feature type="active site" description="Charge relay system" evidence="5">
    <location>
        <position position="212"/>
    </location>
</feature>
<reference evidence="8" key="2">
    <citation type="submission" date="2020-04" db="EMBL/GenBank/DDBJ databases">
        <authorList>
            <consortium name="NCBI Genome Project"/>
        </authorList>
    </citation>
    <scope>NUCLEOTIDE SEQUENCE</scope>
    <source>
        <strain evidence="8">CBS 342.82</strain>
    </source>
</reference>
<dbReference type="AlphaFoldDB" id="A0A6J3LST3"/>
<evidence type="ECO:0000256" key="2">
    <source>
        <dbReference type="ARBA" id="ARBA00022670"/>
    </source>
</evidence>
<evidence type="ECO:0000256" key="3">
    <source>
        <dbReference type="ARBA" id="ARBA00022801"/>
    </source>
</evidence>
<dbReference type="PROSITE" id="PS00136">
    <property type="entry name" value="SUBTILASE_ASP"/>
    <property type="match status" value="1"/>
</dbReference>
<dbReference type="Pfam" id="PF00082">
    <property type="entry name" value="Peptidase_S8"/>
    <property type="match status" value="1"/>
</dbReference>
<name>A0A6J3LST3_9PEZI</name>
<dbReference type="InterPro" id="IPR015500">
    <property type="entry name" value="Peptidase_S8_subtilisin-rel"/>
</dbReference>
<dbReference type="PRINTS" id="PR00723">
    <property type="entry name" value="SUBTILISIN"/>
</dbReference>
<dbReference type="PANTHER" id="PTHR43399">
    <property type="entry name" value="SUBTILISIN-RELATED"/>
    <property type="match status" value="1"/>
</dbReference>
<keyword evidence="3 5" id="KW-0378">Hydrolase</keyword>
<gene>
    <name evidence="8" type="ORF">K489DRAFT_326674</name>
</gene>
<keyword evidence="7" id="KW-1185">Reference proteome</keyword>
<proteinExistence type="inferred from homology"/>
<comment type="similarity">
    <text evidence="1 5">Belongs to the peptidase S8 family.</text>
</comment>
<keyword evidence="4 5" id="KW-0720">Serine protease</keyword>
<evidence type="ECO:0000256" key="1">
    <source>
        <dbReference type="ARBA" id="ARBA00011073"/>
    </source>
</evidence>
<feature type="domain" description="Peptidase S8/S53" evidence="6">
    <location>
        <begin position="1"/>
        <end position="229"/>
    </location>
</feature>
<dbReference type="InterPro" id="IPR051048">
    <property type="entry name" value="Peptidase_S8/S53_subtilisin"/>
</dbReference>
<dbReference type="SUPFAM" id="SSF52743">
    <property type="entry name" value="Subtilisin-like"/>
    <property type="match status" value="1"/>
</dbReference>
<evidence type="ECO:0000256" key="5">
    <source>
        <dbReference type="PROSITE-ProRule" id="PRU01240"/>
    </source>
</evidence>
<dbReference type="PROSITE" id="PS51892">
    <property type="entry name" value="SUBTILASE"/>
    <property type="match status" value="1"/>
</dbReference>
<organism evidence="8">
    <name type="scientific">Dissoconium aciculare CBS 342.82</name>
    <dbReference type="NCBI Taxonomy" id="1314786"/>
    <lineage>
        <taxon>Eukaryota</taxon>
        <taxon>Fungi</taxon>
        <taxon>Dikarya</taxon>
        <taxon>Ascomycota</taxon>
        <taxon>Pezizomycotina</taxon>
        <taxon>Dothideomycetes</taxon>
        <taxon>Dothideomycetidae</taxon>
        <taxon>Mycosphaerellales</taxon>
        <taxon>Dissoconiaceae</taxon>
        <taxon>Dissoconium</taxon>
    </lineage>
</organism>
<evidence type="ECO:0000313" key="7">
    <source>
        <dbReference type="Proteomes" id="UP000504637"/>
    </source>
</evidence>
<reference evidence="8" key="3">
    <citation type="submission" date="2025-08" db="UniProtKB">
        <authorList>
            <consortium name="RefSeq"/>
        </authorList>
    </citation>
    <scope>IDENTIFICATION</scope>
    <source>
        <strain evidence="8">CBS 342.82</strain>
    </source>
</reference>
<feature type="active site" description="Charge relay system" evidence="5">
    <location>
        <position position="6"/>
    </location>
</feature>
<reference evidence="8" key="1">
    <citation type="submission" date="2020-01" db="EMBL/GenBank/DDBJ databases">
        <authorList>
            <consortium name="DOE Joint Genome Institute"/>
            <person name="Haridas S."/>
            <person name="Albert R."/>
            <person name="Binder M."/>
            <person name="Bloem J."/>
            <person name="Labutti K."/>
            <person name="Salamov A."/>
            <person name="Andreopoulos B."/>
            <person name="Baker S.E."/>
            <person name="Barry K."/>
            <person name="Bills G."/>
            <person name="Bluhm B.H."/>
            <person name="Cannon C."/>
            <person name="Castanera R."/>
            <person name="Culley D.E."/>
            <person name="Daum C."/>
            <person name="Ezra D."/>
            <person name="Gonzalez J.B."/>
            <person name="Henrissat B."/>
            <person name="Kuo A."/>
            <person name="Liang C."/>
            <person name="Lipzen A."/>
            <person name="Lutzoni F."/>
            <person name="Magnuson J."/>
            <person name="Mondo S."/>
            <person name="Nolan M."/>
            <person name="Ohm R."/>
            <person name="Pangilinan J."/>
            <person name="Park H.-J."/>
            <person name="Ramirez L."/>
            <person name="Alfaro M."/>
            <person name="Sun H."/>
            <person name="Tritt A."/>
            <person name="Yoshinaga Y."/>
            <person name="Zwiers L.-H."/>
            <person name="Turgeon B.G."/>
            <person name="Goodwin S.B."/>
            <person name="Spatafora J.W."/>
            <person name="Crous P.W."/>
            <person name="Grigoriev I.V."/>
        </authorList>
    </citation>
    <scope>NUCLEOTIDE SEQUENCE</scope>
    <source>
        <strain evidence="8">CBS 342.82</strain>
    </source>
</reference>
<dbReference type="GO" id="GO:0004252">
    <property type="term" value="F:serine-type endopeptidase activity"/>
    <property type="evidence" value="ECO:0007669"/>
    <property type="project" value="UniProtKB-UniRule"/>
</dbReference>
<evidence type="ECO:0000313" key="8">
    <source>
        <dbReference type="RefSeq" id="XP_033455891.1"/>
    </source>
</evidence>
<dbReference type="PANTHER" id="PTHR43399:SF4">
    <property type="entry name" value="CELL WALL-ASSOCIATED PROTEASE"/>
    <property type="match status" value="1"/>
</dbReference>
<dbReference type="RefSeq" id="XP_033455891.1">
    <property type="nucleotide sequence ID" value="XM_033601926.1"/>
</dbReference>
<dbReference type="Proteomes" id="UP000504637">
    <property type="component" value="Unplaced"/>
</dbReference>
<accession>A0A6J3LST3</accession>
<dbReference type="GeneID" id="54359726"/>
<sequence>KVAVLDTGLHFDADIADLYDDRAEAYCFLENDAIPSQVGADSPAPLRFDGDEDGHGTHMCSIVLDVGTNCKVYSGRIARTREDIRGKKSRQEIAARIARAIKHAVDIWKVDIISMSFGFVIKSKAVSEAIKYAHDHQVLLFAAAGNNGSTEKVRYPARDPNVLCIHAATGFGNMYNGNPTKKDNTSNFALLGVALEGFTPQMPAKVRRSGTSQATAVAAGVAALIIQIMRDSKGEVRRMGWTAQRYESALSQLKELEGMRRVFEKMSTQRNEYEVVTPWSLLDGMGAVERSMLSGHICHTIMTLMEDYDDDE</sequence>
<evidence type="ECO:0000259" key="6">
    <source>
        <dbReference type="Pfam" id="PF00082"/>
    </source>
</evidence>
<evidence type="ECO:0000256" key="4">
    <source>
        <dbReference type="ARBA" id="ARBA00022825"/>
    </source>
</evidence>
<keyword evidence="2 5" id="KW-0645">Protease</keyword>
<dbReference type="CDD" id="cd00306">
    <property type="entry name" value="Peptidases_S8_S53"/>
    <property type="match status" value="1"/>
</dbReference>
<dbReference type="InterPro" id="IPR000209">
    <property type="entry name" value="Peptidase_S8/S53_dom"/>
</dbReference>
<feature type="non-terminal residue" evidence="8">
    <location>
        <position position="1"/>
    </location>
</feature>
<dbReference type="InterPro" id="IPR023827">
    <property type="entry name" value="Peptidase_S8_Asp-AS"/>
</dbReference>
<dbReference type="GO" id="GO:0006508">
    <property type="term" value="P:proteolysis"/>
    <property type="evidence" value="ECO:0007669"/>
    <property type="project" value="UniProtKB-KW"/>
</dbReference>